<name>A0A5M8Q529_9BACT</name>
<dbReference type="AlphaFoldDB" id="A0A5M8Q529"/>
<keyword evidence="1" id="KW-0812">Transmembrane</keyword>
<proteinExistence type="predicted"/>
<sequence>MEIATLIVICLVTVCFILTVVFLLSYLIRRNKSKLKNAGIAFSATVIGLSTLLVLEEQLFSYNTANKKEILVASRESSIGGVLLKLYADSTFEIGGLRQVTSAGMFSLKKDTLFMTTIITEENEEFSMRSFLIKEDHLEETTDTGIEFLEIHENSLK</sequence>
<reference evidence="2 4" key="1">
    <citation type="submission" date="2019-07" db="EMBL/GenBank/DDBJ databases">
        <authorList>
            <person name="Qu J.-H."/>
        </authorList>
    </citation>
    <scope>NUCLEOTIDE SEQUENCE [LARGE SCALE GENOMIC DNA]</scope>
    <source>
        <strain evidence="2 4">MDT1-10-3</strain>
    </source>
</reference>
<dbReference type="EMBL" id="JBGOGF010000007">
    <property type="protein sequence ID" value="MFA1772480.1"/>
    <property type="molecule type" value="Genomic_DNA"/>
</dbReference>
<evidence type="ECO:0000313" key="3">
    <source>
        <dbReference type="EMBL" id="MFA1772480.1"/>
    </source>
</evidence>
<comment type="caution">
    <text evidence="2">The sequence shown here is derived from an EMBL/GenBank/DDBJ whole genome shotgun (WGS) entry which is preliminary data.</text>
</comment>
<accession>A0A5M8Q529</accession>
<evidence type="ECO:0000256" key="1">
    <source>
        <dbReference type="SAM" id="Phobius"/>
    </source>
</evidence>
<keyword evidence="5" id="KW-1185">Reference proteome</keyword>
<dbReference type="RefSeq" id="WP_149100003.1">
    <property type="nucleotide sequence ID" value="NZ_BMMG01000007.1"/>
</dbReference>
<keyword evidence="1" id="KW-0472">Membrane</keyword>
<keyword evidence="1" id="KW-1133">Transmembrane helix</keyword>
<feature type="transmembrane region" description="Helical" evidence="1">
    <location>
        <begin position="35"/>
        <end position="55"/>
    </location>
</feature>
<reference evidence="2 4" key="2">
    <citation type="submission" date="2019-09" db="EMBL/GenBank/DDBJ databases">
        <title>A bacterium isolated from glacier soil.</title>
        <authorList>
            <person name="Liu Q."/>
        </authorList>
    </citation>
    <scope>NUCLEOTIDE SEQUENCE [LARGE SCALE GENOMIC DNA]</scope>
    <source>
        <strain evidence="2 4">MDT1-10-3</strain>
    </source>
</reference>
<evidence type="ECO:0000313" key="4">
    <source>
        <dbReference type="Proteomes" id="UP000323866"/>
    </source>
</evidence>
<dbReference type="OrthoDB" id="1268174at2"/>
<gene>
    <name evidence="3" type="ORF">ACD591_14360</name>
    <name evidence="2" type="ORF">FOE74_17870</name>
</gene>
<dbReference type="Proteomes" id="UP000323866">
    <property type="component" value="Unassembled WGS sequence"/>
</dbReference>
<dbReference type="EMBL" id="VKKZ01000024">
    <property type="protein sequence ID" value="KAA6430975.1"/>
    <property type="molecule type" value="Genomic_DNA"/>
</dbReference>
<evidence type="ECO:0000313" key="2">
    <source>
        <dbReference type="EMBL" id="KAA6430975.1"/>
    </source>
</evidence>
<protein>
    <submittedName>
        <fullName evidence="2">Uncharacterized protein</fullName>
    </submittedName>
</protein>
<reference evidence="3 5" key="3">
    <citation type="submission" date="2024-08" db="EMBL/GenBank/DDBJ databases">
        <authorList>
            <person name="Wei W."/>
        </authorList>
    </citation>
    <scope>NUCLEOTIDE SEQUENCE [LARGE SCALE GENOMIC DNA]</scope>
    <source>
        <strain evidence="3 5">XU2</strain>
    </source>
</reference>
<organism evidence="2 4">
    <name type="scientific">Rufibacter glacialis</name>
    <dbReference type="NCBI Taxonomy" id="1259555"/>
    <lineage>
        <taxon>Bacteria</taxon>
        <taxon>Pseudomonadati</taxon>
        <taxon>Bacteroidota</taxon>
        <taxon>Cytophagia</taxon>
        <taxon>Cytophagales</taxon>
        <taxon>Hymenobacteraceae</taxon>
        <taxon>Rufibacter</taxon>
    </lineage>
</organism>
<dbReference type="Proteomes" id="UP001570846">
    <property type="component" value="Unassembled WGS sequence"/>
</dbReference>
<feature type="transmembrane region" description="Helical" evidence="1">
    <location>
        <begin position="6"/>
        <end position="28"/>
    </location>
</feature>
<evidence type="ECO:0000313" key="5">
    <source>
        <dbReference type="Proteomes" id="UP001570846"/>
    </source>
</evidence>